<dbReference type="Proteomes" id="UP000271889">
    <property type="component" value="Unassembled WGS sequence"/>
</dbReference>
<gene>
    <name evidence="1" type="ORF">CGOC_LOCUS12356</name>
</gene>
<accession>A0A3P7N8W9</accession>
<keyword evidence="2" id="KW-1185">Reference proteome</keyword>
<proteinExistence type="predicted"/>
<reference evidence="1 2" key="1">
    <citation type="submission" date="2018-11" db="EMBL/GenBank/DDBJ databases">
        <authorList>
            <consortium name="Pathogen Informatics"/>
        </authorList>
    </citation>
    <scope>NUCLEOTIDE SEQUENCE [LARGE SCALE GENOMIC DNA]</scope>
</reference>
<evidence type="ECO:0000313" key="1">
    <source>
        <dbReference type="EMBL" id="VDN33303.1"/>
    </source>
</evidence>
<evidence type="ECO:0000313" key="2">
    <source>
        <dbReference type="Proteomes" id="UP000271889"/>
    </source>
</evidence>
<protein>
    <submittedName>
        <fullName evidence="1">Uncharacterized protein</fullName>
    </submittedName>
</protein>
<name>A0A3P7N8W9_CYLGO</name>
<dbReference type="AlphaFoldDB" id="A0A3P7N8W9"/>
<dbReference type="EMBL" id="UYRV01122515">
    <property type="protein sequence ID" value="VDN33303.1"/>
    <property type="molecule type" value="Genomic_DNA"/>
</dbReference>
<organism evidence="1 2">
    <name type="scientific">Cylicostephanus goldi</name>
    <name type="common">Nematode worm</name>
    <dbReference type="NCBI Taxonomy" id="71465"/>
    <lineage>
        <taxon>Eukaryota</taxon>
        <taxon>Metazoa</taxon>
        <taxon>Ecdysozoa</taxon>
        <taxon>Nematoda</taxon>
        <taxon>Chromadorea</taxon>
        <taxon>Rhabditida</taxon>
        <taxon>Rhabditina</taxon>
        <taxon>Rhabditomorpha</taxon>
        <taxon>Strongyloidea</taxon>
        <taxon>Strongylidae</taxon>
        <taxon>Cylicostephanus</taxon>
    </lineage>
</organism>
<sequence length="102" mass="11295">MAKVGLADREVCTARASRVGCPRKPVLDHSIPLVSDYKFLTAIGFVRAVLMPRESELLGITDPNVTKEINTDPSGIMQLPGRYWQLRVSPVDESGKSAPWRM</sequence>